<evidence type="ECO:0000259" key="7">
    <source>
        <dbReference type="Pfam" id="PF12762"/>
    </source>
</evidence>
<protein>
    <recommendedName>
        <fullName evidence="6">Transcription initiation factor TFIID subunit 13</fullName>
    </recommendedName>
</protein>
<dbReference type="WBParaSite" id="scf7180000421781.g7747">
    <property type="protein sequence ID" value="scf7180000421781.g7747"/>
    <property type="gene ID" value="scf7180000421781.g7747"/>
</dbReference>
<evidence type="ECO:0000313" key="8">
    <source>
        <dbReference type="Proteomes" id="UP000887560"/>
    </source>
</evidence>
<dbReference type="PANTHER" id="PTHR11380">
    <property type="entry name" value="TRANSCRIPTION INITIATION FACTOR TFIID/SUPT3-RELATED"/>
    <property type="match status" value="1"/>
</dbReference>
<dbReference type="GO" id="GO:0005669">
    <property type="term" value="C:transcription factor TFIID complex"/>
    <property type="evidence" value="ECO:0007669"/>
    <property type="project" value="TreeGrafter"/>
</dbReference>
<dbReference type="GO" id="GO:0006366">
    <property type="term" value="P:transcription by RNA polymerase II"/>
    <property type="evidence" value="ECO:0007669"/>
    <property type="project" value="InterPro"/>
</dbReference>
<dbReference type="Pfam" id="PF02269">
    <property type="entry name" value="TFIID-18kDa"/>
    <property type="match status" value="1"/>
</dbReference>
<dbReference type="InterPro" id="IPR009072">
    <property type="entry name" value="Histone-fold"/>
</dbReference>
<comment type="subcellular location">
    <subcellularLocation>
        <location evidence="1">Nucleus</location>
    </subcellularLocation>
</comment>
<evidence type="ECO:0000256" key="4">
    <source>
        <dbReference type="ARBA" id="ARBA00023242"/>
    </source>
</evidence>
<evidence type="ECO:0000313" key="9">
    <source>
        <dbReference type="WBParaSite" id="scf7180000421781.g7747"/>
    </source>
</evidence>
<comment type="similarity">
    <text evidence="5">Belongs to the TAF13 family.</text>
</comment>
<dbReference type="SUPFAM" id="SSF47113">
    <property type="entry name" value="Histone-fold"/>
    <property type="match status" value="1"/>
</dbReference>
<evidence type="ECO:0000256" key="5">
    <source>
        <dbReference type="ARBA" id="ARBA00038392"/>
    </source>
</evidence>
<dbReference type="Proteomes" id="UP000887560">
    <property type="component" value="Unplaced"/>
</dbReference>
<organism evidence="8 9">
    <name type="scientific">Meloidogyne floridensis</name>
    <dbReference type="NCBI Taxonomy" id="298350"/>
    <lineage>
        <taxon>Eukaryota</taxon>
        <taxon>Metazoa</taxon>
        <taxon>Ecdysozoa</taxon>
        <taxon>Nematoda</taxon>
        <taxon>Chromadorea</taxon>
        <taxon>Rhabditida</taxon>
        <taxon>Tylenchina</taxon>
        <taxon>Tylenchomorpha</taxon>
        <taxon>Tylenchoidea</taxon>
        <taxon>Meloidogynidae</taxon>
        <taxon>Meloidogyninae</taxon>
        <taxon>Meloidogyne</taxon>
    </lineage>
</organism>
<dbReference type="Gene3D" id="1.10.20.10">
    <property type="entry name" value="Histone, subunit A"/>
    <property type="match status" value="1"/>
</dbReference>
<keyword evidence="2" id="KW-0805">Transcription regulation</keyword>
<evidence type="ECO:0000256" key="1">
    <source>
        <dbReference type="ARBA" id="ARBA00004123"/>
    </source>
</evidence>
<feature type="domain" description="ISXO2-like transposase" evidence="7">
    <location>
        <begin position="145"/>
        <end position="287"/>
    </location>
</feature>
<evidence type="ECO:0000256" key="6">
    <source>
        <dbReference type="ARBA" id="ARBA00040136"/>
    </source>
</evidence>
<dbReference type="GO" id="GO:0046982">
    <property type="term" value="F:protein heterodimerization activity"/>
    <property type="evidence" value="ECO:0007669"/>
    <property type="project" value="InterPro"/>
</dbReference>
<name>A0A915NYA4_9BILA</name>
<keyword evidence="8" id="KW-1185">Reference proteome</keyword>
<sequence length="425" mass="49991">MAPIKRTEIIEDGEIWPTLDVINLKWIFGQNYDNLLKFLAFNGLIKNKMKCPGCEDFMSLNKRREEVEWKCKKCEKRKSVRDGSFFSRSSLNLSKLNKNVVEELNIESTTVVSWFNNCRNECINLKEKIGGLNKMIVIDETCWLNQEHRKRKNGGETREELYFGCIEHGEGGQAIMERVEDKEMSTLLKMIEKWIEPGTLIISKDYTNYLLMEKLIPQYKHVLIRSEEITNAGSSKTVELEDGSILNINTNQCMDLWIQLRQKIVRISGTSAKFSDSYMMEALFRINAKARRENFFIKLFFRSKMIDASCLFDSEEEEDDESKKKTPEERKFIFRRELRAMLYGFGDEKQPAENTLEVLEQIVMDYIREVCRKALEVGKPNRINLEDIHYLIRRDQKKFGRVKELLSLSEELKRARKAFDDVKEI</sequence>
<accession>A0A915NYA4</accession>
<evidence type="ECO:0000256" key="2">
    <source>
        <dbReference type="ARBA" id="ARBA00023015"/>
    </source>
</evidence>
<evidence type="ECO:0000256" key="3">
    <source>
        <dbReference type="ARBA" id="ARBA00023163"/>
    </source>
</evidence>
<keyword evidence="3" id="KW-0804">Transcription</keyword>
<dbReference type="InterPro" id="IPR024445">
    <property type="entry name" value="Tnp_ISXO2-like"/>
</dbReference>
<dbReference type="PANTHER" id="PTHR11380:SF5">
    <property type="entry name" value="TRANSCRIPTION INITIATION FACTOR TFIID SUBUNIT 13"/>
    <property type="match status" value="1"/>
</dbReference>
<dbReference type="Pfam" id="PF12762">
    <property type="entry name" value="DDE_Tnp_IS1595"/>
    <property type="match status" value="1"/>
</dbReference>
<dbReference type="AlphaFoldDB" id="A0A915NYA4"/>
<proteinExistence type="inferred from homology"/>
<keyword evidence="4" id="KW-0539">Nucleus</keyword>
<reference evidence="9" key="1">
    <citation type="submission" date="2022-11" db="UniProtKB">
        <authorList>
            <consortium name="WormBaseParasite"/>
        </authorList>
    </citation>
    <scope>IDENTIFICATION</scope>
</reference>
<dbReference type="InterPro" id="IPR003195">
    <property type="entry name" value="TFIID_TAF13"/>
</dbReference>
<dbReference type="CDD" id="cd07978">
    <property type="entry name" value="HFD_TAF13"/>
    <property type="match status" value="1"/>
</dbReference>